<evidence type="ECO:0000256" key="1">
    <source>
        <dbReference type="SAM" id="SignalP"/>
    </source>
</evidence>
<dbReference type="InterPro" id="IPR013424">
    <property type="entry name" value="Ice-binding_C"/>
</dbReference>
<feature type="domain" description="Ice-binding protein C-terminal" evidence="2">
    <location>
        <begin position="197"/>
        <end position="218"/>
    </location>
</feature>
<comment type="caution">
    <text evidence="3">The sequence shown here is derived from an EMBL/GenBank/DDBJ whole genome shotgun (WGS) entry which is preliminary data.</text>
</comment>
<feature type="chain" id="PRO_5047413366" evidence="1">
    <location>
        <begin position="21"/>
        <end position="220"/>
    </location>
</feature>
<evidence type="ECO:0000313" key="3">
    <source>
        <dbReference type="EMBL" id="MDL5031756.1"/>
    </source>
</evidence>
<protein>
    <submittedName>
        <fullName evidence="3">PEP-CTERM sorting domain-containing protein</fullName>
    </submittedName>
</protein>
<gene>
    <name evidence="3" type="ORF">QRD43_07530</name>
</gene>
<dbReference type="Pfam" id="PF07589">
    <property type="entry name" value="PEP-CTERM"/>
    <property type="match status" value="1"/>
</dbReference>
<evidence type="ECO:0000313" key="4">
    <source>
        <dbReference type="Proteomes" id="UP001238603"/>
    </source>
</evidence>
<name>A0ABT7LFX4_9BURK</name>
<proteinExistence type="predicted"/>
<organism evidence="3 4">
    <name type="scientific">Roseateles subflavus</name>
    <dbReference type="NCBI Taxonomy" id="3053353"/>
    <lineage>
        <taxon>Bacteria</taxon>
        <taxon>Pseudomonadati</taxon>
        <taxon>Pseudomonadota</taxon>
        <taxon>Betaproteobacteria</taxon>
        <taxon>Burkholderiales</taxon>
        <taxon>Sphaerotilaceae</taxon>
        <taxon>Roseateles</taxon>
    </lineage>
</organism>
<dbReference type="NCBIfam" id="TIGR02595">
    <property type="entry name" value="PEP_CTERM"/>
    <property type="match status" value="1"/>
</dbReference>
<feature type="signal peptide" evidence="1">
    <location>
        <begin position="1"/>
        <end position="20"/>
    </location>
</feature>
<evidence type="ECO:0000259" key="2">
    <source>
        <dbReference type="Pfam" id="PF07589"/>
    </source>
</evidence>
<dbReference type="EMBL" id="JASVDS010000002">
    <property type="protein sequence ID" value="MDL5031756.1"/>
    <property type="molecule type" value="Genomic_DNA"/>
</dbReference>
<dbReference type="Proteomes" id="UP001238603">
    <property type="component" value="Unassembled WGS sequence"/>
</dbReference>
<sequence>MKQKVLALIAGLAFSALSHASIITFTGGTVHRHSGGDVVTNNTSNYNDVARYEEAGFRVDFVGGNGFASNIGNYYGVGKDVIHGHWASGHFGGLTRIVFTKIDGSAFDLNYFVLTSNTAFGGGRADGTERAYVHASMDGVTASYSQLLPSEDWGFPATQVFLGNQFDGIKSFWFDVSSPVDCFGMDSFYIDQPAPGVPEPSSIALAGLALLALGAKRRRA</sequence>
<dbReference type="RefSeq" id="WP_285981871.1">
    <property type="nucleotide sequence ID" value="NZ_JASVDS010000002.1"/>
</dbReference>
<keyword evidence="1" id="KW-0732">Signal</keyword>
<reference evidence="3 4" key="1">
    <citation type="submission" date="2023-06" db="EMBL/GenBank/DDBJ databases">
        <title>Pelomonas sp. APW6 16S ribosomal RNA gene genome sequencing and assembly.</title>
        <authorList>
            <person name="Woo H."/>
        </authorList>
    </citation>
    <scope>NUCLEOTIDE SEQUENCE [LARGE SCALE GENOMIC DNA]</scope>
    <source>
        <strain evidence="3 4">APW6</strain>
    </source>
</reference>
<accession>A0ABT7LFX4</accession>
<keyword evidence="4" id="KW-1185">Reference proteome</keyword>